<gene>
    <name evidence="3" type="ORF">PTI45_01263</name>
</gene>
<dbReference type="RefSeq" id="WP_069326699.1">
    <property type="nucleotide sequence ID" value="NZ_MDER01000031.1"/>
</dbReference>
<dbReference type="Gene3D" id="3.20.20.100">
    <property type="entry name" value="NADP-dependent oxidoreductase domain"/>
    <property type="match status" value="1"/>
</dbReference>
<protein>
    <submittedName>
        <fullName evidence="3">Aldo-keto reductase yakc (NADP(+))</fullName>
    </submittedName>
</protein>
<dbReference type="GO" id="GO:0005829">
    <property type="term" value="C:cytosol"/>
    <property type="evidence" value="ECO:0007669"/>
    <property type="project" value="TreeGrafter"/>
</dbReference>
<dbReference type="InterPro" id="IPR020471">
    <property type="entry name" value="AKR"/>
</dbReference>
<keyword evidence="4" id="KW-1185">Reference proteome</keyword>
<dbReference type="STRING" id="1886670.PTI45_01263"/>
<comment type="caution">
    <text evidence="3">The sequence shown here is derived from an EMBL/GenBank/DDBJ whole genome shotgun (WGS) entry which is preliminary data.</text>
</comment>
<evidence type="ECO:0000259" key="2">
    <source>
        <dbReference type="Pfam" id="PF00248"/>
    </source>
</evidence>
<evidence type="ECO:0000256" key="1">
    <source>
        <dbReference type="ARBA" id="ARBA00023002"/>
    </source>
</evidence>
<sequence length="308" mass="34771">MKTIIVDEITVSPLIIGTGDLSKMNGTWILDEFVAAGGTTIDMAYQYTNSEVIIGQWMKENNNRDQLVLLSKCVHPLKGETTARVNPESITHDLLISLERLGTDYIDLYALHRDDESVAVEPIIDILNEHLSQGRIRTFGASNWSYQRIQQANDYAERQGLKGFTFNSPNLSLAIALEARWSGCVSADENTALWHDNNQLPLLSWSAQAGGFFSGAFSPEDRSNEEMVRVYYSEPNWERYRRAVILADEKKVTPTQIALYFVLHRPFPTAAIIGPRTSDELAQSFAVLSLNINESDLKWLNLERDERS</sequence>
<reference evidence="3 4" key="1">
    <citation type="submission" date="2016-08" db="EMBL/GenBank/DDBJ databases">
        <title>Genome sequencing of Paenibacillus sp. TI45-13ar, isolated from Korean traditional nuruk.</title>
        <authorList>
            <person name="Kim S.-J."/>
        </authorList>
    </citation>
    <scope>NUCLEOTIDE SEQUENCE [LARGE SCALE GENOMIC DNA]</scope>
    <source>
        <strain evidence="3 4">TI45-13ar</strain>
    </source>
</reference>
<dbReference type="EMBL" id="MDER01000031">
    <property type="protein sequence ID" value="ODP29254.1"/>
    <property type="molecule type" value="Genomic_DNA"/>
</dbReference>
<dbReference type="PANTHER" id="PTHR43364:SF4">
    <property type="entry name" value="NAD(P)-LINKED OXIDOREDUCTASE SUPERFAMILY PROTEIN"/>
    <property type="match status" value="1"/>
</dbReference>
<dbReference type="InterPro" id="IPR023210">
    <property type="entry name" value="NADP_OxRdtase_dom"/>
</dbReference>
<keyword evidence="1" id="KW-0560">Oxidoreductase</keyword>
<dbReference type="InterPro" id="IPR036812">
    <property type="entry name" value="NAD(P)_OxRdtase_dom_sf"/>
</dbReference>
<dbReference type="GO" id="GO:0016491">
    <property type="term" value="F:oxidoreductase activity"/>
    <property type="evidence" value="ECO:0007669"/>
    <property type="project" value="UniProtKB-KW"/>
</dbReference>
<dbReference type="Pfam" id="PF00248">
    <property type="entry name" value="Aldo_ket_red"/>
    <property type="match status" value="1"/>
</dbReference>
<accession>A0A1E3L6G4</accession>
<feature type="domain" description="NADP-dependent oxidoreductase" evidence="2">
    <location>
        <begin position="29"/>
        <end position="298"/>
    </location>
</feature>
<name>A0A1E3L6G4_9BACL</name>
<dbReference type="AlphaFoldDB" id="A0A1E3L6G4"/>
<evidence type="ECO:0000313" key="3">
    <source>
        <dbReference type="EMBL" id="ODP29254.1"/>
    </source>
</evidence>
<organism evidence="3 4">
    <name type="scientific">Paenibacillus nuruki</name>
    <dbReference type="NCBI Taxonomy" id="1886670"/>
    <lineage>
        <taxon>Bacteria</taxon>
        <taxon>Bacillati</taxon>
        <taxon>Bacillota</taxon>
        <taxon>Bacilli</taxon>
        <taxon>Bacillales</taxon>
        <taxon>Paenibacillaceae</taxon>
        <taxon>Paenibacillus</taxon>
    </lineage>
</organism>
<dbReference type="PATRIC" id="fig|1886670.3.peg.1288"/>
<dbReference type="SUPFAM" id="SSF51430">
    <property type="entry name" value="NAD(P)-linked oxidoreductase"/>
    <property type="match status" value="1"/>
</dbReference>
<dbReference type="PRINTS" id="PR00069">
    <property type="entry name" value="ALDKETRDTASE"/>
</dbReference>
<evidence type="ECO:0000313" key="4">
    <source>
        <dbReference type="Proteomes" id="UP000094578"/>
    </source>
</evidence>
<proteinExistence type="predicted"/>
<dbReference type="PANTHER" id="PTHR43364">
    <property type="entry name" value="NADH-SPECIFIC METHYLGLYOXAL REDUCTASE-RELATED"/>
    <property type="match status" value="1"/>
</dbReference>
<dbReference type="CDD" id="cd19082">
    <property type="entry name" value="AKR_AKR10A1_2"/>
    <property type="match status" value="1"/>
</dbReference>
<dbReference type="Proteomes" id="UP000094578">
    <property type="component" value="Unassembled WGS sequence"/>
</dbReference>
<dbReference type="InterPro" id="IPR050523">
    <property type="entry name" value="AKR_Detox_Biosynth"/>
</dbReference>